<proteinExistence type="predicted"/>
<dbReference type="SUPFAM" id="SSF51197">
    <property type="entry name" value="Clavaminate synthase-like"/>
    <property type="match status" value="1"/>
</dbReference>
<dbReference type="GO" id="GO:0005759">
    <property type="term" value="C:mitochondrial matrix"/>
    <property type="evidence" value="ECO:0007669"/>
    <property type="project" value="TreeGrafter"/>
</dbReference>
<sequence length="240" mass="28652">MNPIIIMLRFNYRSRGSVGLGSLVSRLLTTKILDIECNRKDAEHFDSIHFENLNQIKQSMFIVPDFVTEDEEQNLLQEIEDVFVRKRIRYERSHWDDAIHDYREIEHLNWSSKNQSIIERIRLNAFKTNKKHIRFVHILDVTKQGYIKPHVDSVRFCGDTIAGVSLLSDSVMRFRLEKNREIYVDVWLTRRSLYCMSGDARYLYAHEILDERNSKFKNLTVERDRRISIICRNEPDSKRS</sequence>
<comment type="cofactor">
    <cofactor evidence="1">
        <name>Fe(2+)</name>
        <dbReference type="ChEBI" id="CHEBI:29033"/>
    </cofactor>
</comment>
<gene>
    <name evidence="3" type="primary">SSS_808g</name>
    <name evidence="3" type="ORF">SSS_808</name>
</gene>
<dbReference type="InterPro" id="IPR037151">
    <property type="entry name" value="AlkB-like_sf"/>
</dbReference>
<reference evidence="4" key="3">
    <citation type="submission" date="2022-06" db="UniProtKB">
        <authorList>
            <consortium name="EnsemblMetazoa"/>
        </authorList>
    </citation>
    <scope>IDENTIFICATION</scope>
</reference>
<dbReference type="OrthoDB" id="28127at2759"/>
<evidence type="ECO:0000313" key="3">
    <source>
        <dbReference type="EMBL" id="KAF7489395.1"/>
    </source>
</evidence>
<dbReference type="Pfam" id="PF13532">
    <property type="entry name" value="2OG-FeII_Oxy_2"/>
    <property type="match status" value="1"/>
</dbReference>
<evidence type="ECO:0000259" key="2">
    <source>
        <dbReference type="Pfam" id="PF13532"/>
    </source>
</evidence>
<dbReference type="InterPro" id="IPR032870">
    <property type="entry name" value="ALKBH7-like"/>
</dbReference>
<keyword evidence="3" id="KW-0223">Dioxygenase</keyword>
<feature type="domain" description="Alpha-ketoglutarate-dependent dioxygenase AlkB-like" evidence="2">
    <location>
        <begin position="143"/>
        <end position="232"/>
    </location>
</feature>
<protein>
    <submittedName>
        <fullName evidence="3">Alpha-ketoglutarate-dependent dioxygenase alkB -like protein 7, mitochondrial</fullName>
    </submittedName>
</protein>
<dbReference type="PANTHER" id="PTHR21052:SF0">
    <property type="entry name" value="ALPHA-KETOGLUTARATE-DEPENDENT DIOXYGENASE ALKB HOMOLOG 7, MITOCHONDRIAL"/>
    <property type="match status" value="1"/>
</dbReference>
<dbReference type="GO" id="GO:0051213">
    <property type="term" value="F:dioxygenase activity"/>
    <property type="evidence" value="ECO:0007669"/>
    <property type="project" value="UniProtKB-KW"/>
</dbReference>
<evidence type="ECO:0000313" key="5">
    <source>
        <dbReference type="Proteomes" id="UP000070412"/>
    </source>
</evidence>
<keyword evidence="3" id="KW-0560">Oxidoreductase</keyword>
<dbReference type="Proteomes" id="UP000070412">
    <property type="component" value="Unassembled WGS sequence"/>
</dbReference>
<reference evidence="3" key="2">
    <citation type="submission" date="2020-01" db="EMBL/GenBank/DDBJ databases">
        <authorList>
            <person name="Korhonen P.K.K."/>
            <person name="Guangxu M.G."/>
            <person name="Wang T.W."/>
            <person name="Stroehlein A.J.S."/>
            <person name="Young N.D."/>
            <person name="Ang C.-S.A."/>
            <person name="Fernando D.W.F."/>
            <person name="Lu H.L."/>
            <person name="Taylor S.T."/>
            <person name="Ehtesham M.E.M."/>
            <person name="Najaraj S.H.N."/>
            <person name="Harsha G.H.G."/>
            <person name="Madugundu A.M."/>
            <person name="Renuse S.R."/>
            <person name="Holt D.H."/>
            <person name="Pandey A.P."/>
            <person name="Papenfuss A.P."/>
            <person name="Gasser R.B.G."/>
            <person name="Fischer K.F."/>
        </authorList>
    </citation>
    <scope>NUCLEOTIDE SEQUENCE</scope>
    <source>
        <strain evidence="3">SSS_KF_BRIS2020</strain>
    </source>
</reference>
<dbReference type="AlphaFoldDB" id="A0A834R452"/>
<evidence type="ECO:0000256" key="1">
    <source>
        <dbReference type="ARBA" id="ARBA00001954"/>
    </source>
</evidence>
<dbReference type="GO" id="GO:0006631">
    <property type="term" value="P:fatty acid metabolic process"/>
    <property type="evidence" value="ECO:0007669"/>
    <property type="project" value="TreeGrafter"/>
</dbReference>
<name>A0A834R452_SARSC</name>
<evidence type="ECO:0000313" key="4">
    <source>
        <dbReference type="EnsemblMetazoa" id="KAF7489395.1"/>
    </source>
</evidence>
<accession>A0A834R452</accession>
<dbReference type="OMA" id="VEPHMKR"/>
<reference evidence="5" key="1">
    <citation type="journal article" date="2020" name="PLoS Negl. Trop. Dis.">
        <title>High-quality nuclear genome for Sarcoptes scabiei-A critical resource for a neglected parasite.</title>
        <authorList>
            <person name="Korhonen P.K."/>
            <person name="Gasser R.B."/>
            <person name="Ma G."/>
            <person name="Wang T."/>
            <person name="Stroehlein A.J."/>
            <person name="Young N.D."/>
            <person name="Ang C.S."/>
            <person name="Fernando D.D."/>
            <person name="Lu H.C."/>
            <person name="Taylor S."/>
            <person name="Reynolds S.L."/>
            <person name="Mofiz E."/>
            <person name="Najaraj S.H."/>
            <person name="Gowda H."/>
            <person name="Madugundu A."/>
            <person name="Renuse S."/>
            <person name="Holt D."/>
            <person name="Pandey A."/>
            <person name="Papenfuss A.T."/>
            <person name="Fischer K."/>
        </authorList>
    </citation>
    <scope>NUCLEOTIDE SEQUENCE [LARGE SCALE GENOMIC DNA]</scope>
</reference>
<dbReference type="EMBL" id="WVUK01000065">
    <property type="protein sequence ID" value="KAF7489395.1"/>
    <property type="molecule type" value="Genomic_DNA"/>
</dbReference>
<dbReference type="EnsemblMetazoa" id="SSS_808s_mrna">
    <property type="protein sequence ID" value="KAF7489395.1"/>
    <property type="gene ID" value="SSS_808"/>
</dbReference>
<dbReference type="Gene3D" id="2.60.120.590">
    <property type="entry name" value="Alpha-ketoglutarate-dependent dioxygenase AlkB-like"/>
    <property type="match status" value="1"/>
</dbReference>
<dbReference type="InterPro" id="IPR027450">
    <property type="entry name" value="AlkB-like"/>
</dbReference>
<keyword evidence="5" id="KW-1185">Reference proteome</keyword>
<organism evidence="3">
    <name type="scientific">Sarcoptes scabiei</name>
    <name type="common">Itch mite</name>
    <name type="synonym">Acarus scabiei</name>
    <dbReference type="NCBI Taxonomy" id="52283"/>
    <lineage>
        <taxon>Eukaryota</taxon>
        <taxon>Metazoa</taxon>
        <taxon>Ecdysozoa</taxon>
        <taxon>Arthropoda</taxon>
        <taxon>Chelicerata</taxon>
        <taxon>Arachnida</taxon>
        <taxon>Acari</taxon>
        <taxon>Acariformes</taxon>
        <taxon>Sarcoptiformes</taxon>
        <taxon>Astigmata</taxon>
        <taxon>Psoroptidia</taxon>
        <taxon>Sarcoptoidea</taxon>
        <taxon>Sarcoptidae</taxon>
        <taxon>Sarcoptinae</taxon>
        <taxon>Sarcoptes</taxon>
    </lineage>
</organism>
<dbReference type="PANTHER" id="PTHR21052">
    <property type="entry name" value="SPERMATOGENESIS ASSOCIATED 11-RELATED"/>
    <property type="match status" value="1"/>
</dbReference>
<dbReference type="GO" id="GO:0006974">
    <property type="term" value="P:DNA damage response"/>
    <property type="evidence" value="ECO:0007669"/>
    <property type="project" value="InterPro"/>
</dbReference>